<dbReference type="Proteomes" id="UP001379533">
    <property type="component" value="Chromosome"/>
</dbReference>
<dbReference type="InterPro" id="IPR013786">
    <property type="entry name" value="AcylCoA_DH/ox_N"/>
</dbReference>
<proteinExistence type="inferred from homology"/>
<evidence type="ECO:0000256" key="2">
    <source>
        <dbReference type="ARBA" id="ARBA00049661"/>
    </source>
</evidence>
<dbReference type="InterPro" id="IPR050741">
    <property type="entry name" value="Acyl-CoA_dehydrogenase"/>
</dbReference>
<feature type="domain" description="Acyl-CoA dehydrogenase/oxidase N-terminal" evidence="3">
    <location>
        <begin position="24"/>
        <end position="109"/>
    </location>
</feature>
<dbReference type="SUPFAM" id="SSF47203">
    <property type="entry name" value="Acyl-CoA dehydrogenase C-terminal domain-like"/>
    <property type="match status" value="1"/>
</dbReference>
<dbReference type="InterPro" id="IPR037069">
    <property type="entry name" value="AcylCoA_DH/ox_N_sf"/>
</dbReference>
<sequence>MHHISEGELRAELVSRARALIPLLAKNASQTEAGGRVVEDNMTAIEKAELFKLMVPRRFGGLETDFRTMLEVSRALAMGCPSTAWVTTLMNTSAWFVGLMGAQSQQDVWDANPTVRMAGVITPSGRSRRVKGGLKVTAKWPWASGCLHAQWAFVGLPIVDESGATIEQGMAIIPMKDLTIENTWFVAGMKGTGSNTIVAEDVFIPEHRIMSASKVLAGDRPTPYKEEALYHAAFVPVTALVLVGPQLGMAQAALDFVIEKAPKRGISHTTYENQTTAPTVQLAIAEATMLVDTAHFHAYRAAADIDGAARQGRQMKYVERARVRMDAGYVARAAREAIRILCSAHGASSFAESSPLQRFWRDSEVASRHAIVNPEISAEIFGRSLLGISGGVSHLV</sequence>
<evidence type="ECO:0000259" key="3">
    <source>
        <dbReference type="Pfam" id="PF02771"/>
    </source>
</evidence>
<evidence type="ECO:0000313" key="6">
    <source>
        <dbReference type="Proteomes" id="UP001379533"/>
    </source>
</evidence>
<evidence type="ECO:0000256" key="1">
    <source>
        <dbReference type="ARBA" id="ARBA00023002"/>
    </source>
</evidence>
<dbReference type="InterPro" id="IPR009100">
    <property type="entry name" value="AcylCoA_DH/oxidase_NM_dom_sf"/>
</dbReference>
<evidence type="ECO:0000313" key="5">
    <source>
        <dbReference type="EMBL" id="WXA98967.1"/>
    </source>
</evidence>
<dbReference type="PANTHER" id="PTHR48083:SF19">
    <property type="entry name" value="FLAVIN-DEPENDENT MONOOXYGENASE, OXYGENASE SUBUNIT HSAA"/>
    <property type="match status" value="1"/>
</dbReference>
<dbReference type="InterPro" id="IPR036250">
    <property type="entry name" value="AcylCo_DH-like_C"/>
</dbReference>
<protein>
    <recommendedName>
        <fullName evidence="7">Oxidoreductase</fullName>
    </recommendedName>
</protein>
<dbReference type="PIRSF" id="PIRSF016578">
    <property type="entry name" value="HsaA"/>
    <property type="match status" value="1"/>
</dbReference>
<gene>
    <name evidence="5" type="ORF">LZC95_19370</name>
</gene>
<dbReference type="Gene3D" id="2.40.110.10">
    <property type="entry name" value="Butyryl-CoA Dehydrogenase, subunit A, domain 2"/>
    <property type="match status" value="1"/>
</dbReference>
<evidence type="ECO:0000259" key="4">
    <source>
        <dbReference type="Pfam" id="PF08028"/>
    </source>
</evidence>
<dbReference type="InterPro" id="IPR013107">
    <property type="entry name" value="Acyl-CoA_DH_C"/>
</dbReference>
<dbReference type="Gene3D" id="1.20.140.10">
    <property type="entry name" value="Butyryl-CoA Dehydrogenase, subunit A, domain 3"/>
    <property type="match status" value="1"/>
</dbReference>
<dbReference type="SUPFAM" id="SSF56645">
    <property type="entry name" value="Acyl-CoA dehydrogenase NM domain-like"/>
    <property type="match status" value="1"/>
</dbReference>
<dbReference type="Gene3D" id="1.10.540.10">
    <property type="entry name" value="Acyl-CoA dehydrogenase/oxidase, N-terminal domain"/>
    <property type="match status" value="1"/>
</dbReference>
<dbReference type="EMBL" id="CP089982">
    <property type="protein sequence ID" value="WXA98967.1"/>
    <property type="molecule type" value="Genomic_DNA"/>
</dbReference>
<keyword evidence="1" id="KW-0560">Oxidoreductase</keyword>
<dbReference type="PANTHER" id="PTHR48083">
    <property type="entry name" value="MEDIUM-CHAIN SPECIFIC ACYL-COA DEHYDROGENASE, MITOCHONDRIAL-RELATED"/>
    <property type="match status" value="1"/>
</dbReference>
<accession>A0ABZ2KJW9</accession>
<evidence type="ECO:0008006" key="7">
    <source>
        <dbReference type="Google" id="ProtNLM"/>
    </source>
</evidence>
<organism evidence="5 6">
    <name type="scientific">Pendulispora brunnea</name>
    <dbReference type="NCBI Taxonomy" id="2905690"/>
    <lineage>
        <taxon>Bacteria</taxon>
        <taxon>Pseudomonadati</taxon>
        <taxon>Myxococcota</taxon>
        <taxon>Myxococcia</taxon>
        <taxon>Myxococcales</taxon>
        <taxon>Sorangiineae</taxon>
        <taxon>Pendulisporaceae</taxon>
        <taxon>Pendulispora</taxon>
    </lineage>
</organism>
<feature type="domain" description="Acyl-CoA dehydrogenase C-terminal" evidence="4">
    <location>
        <begin position="241"/>
        <end position="374"/>
    </location>
</feature>
<dbReference type="RefSeq" id="WP_394849597.1">
    <property type="nucleotide sequence ID" value="NZ_CP089982.1"/>
</dbReference>
<name>A0ABZ2KJW9_9BACT</name>
<dbReference type="Pfam" id="PF02771">
    <property type="entry name" value="Acyl-CoA_dh_N"/>
    <property type="match status" value="1"/>
</dbReference>
<comment type="similarity">
    <text evidence="2">Belongs to the HpaH/HsaA monooxygenase family.</text>
</comment>
<reference evidence="5 6" key="1">
    <citation type="submission" date="2021-12" db="EMBL/GenBank/DDBJ databases">
        <title>Discovery of the Pendulisporaceae a myxobacterial family with distinct sporulation behavior and unique specialized metabolism.</title>
        <authorList>
            <person name="Garcia R."/>
            <person name="Popoff A."/>
            <person name="Bader C.D."/>
            <person name="Loehr J."/>
            <person name="Walesch S."/>
            <person name="Walt C."/>
            <person name="Boldt J."/>
            <person name="Bunk B."/>
            <person name="Haeckl F.J.F.P.J."/>
            <person name="Gunesch A.P."/>
            <person name="Birkelbach J."/>
            <person name="Nuebel U."/>
            <person name="Pietschmann T."/>
            <person name="Bach T."/>
            <person name="Mueller R."/>
        </authorList>
    </citation>
    <scope>NUCLEOTIDE SEQUENCE [LARGE SCALE GENOMIC DNA]</scope>
    <source>
        <strain evidence="5 6">MSr12523</strain>
    </source>
</reference>
<keyword evidence="6" id="KW-1185">Reference proteome</keyword>
<dbReference type="Pfam" id="PF08028">
    <property type="entry name" value="Acyl-CoA_dh_2"/>
    <property type="match status" value="1"/>
</dbReference>
<dbReference type="InterPro" id="IPR046373">
    <property type="entry name" value="Acyl-CoA_Oxase/DH_mid-dom_sf"/>
</dbReference>